<evidence type="ECO:0000313" key="2">
    <source>
        <dbReference type="Proteomes" id="UP001604336"/>
    </source>
</evidence>
<dbReference type="PANTHER" id="PTHR33067">
    <property type="entry name" value="RNA-DIRECTED DNA POLYMERASE-RELATED"/>
    <property type="match status" value="1"/>
</dbReference>
<dbReference type="InterPro" id="IPR021109">
    <property type="entry name" value="Peptidase_aspartic_dom_sf"/>
</dbReference>
<dbReference type="AlphaFoldDB" id="A0ABD1RIN2"/>
<dbReference type="EMBL" id="JBFOLK010000009">
    <property type="protein sequence ID" value="KAL2486984.1"/>
    <property type="molecule type" value="Genomic_DNA"/>
</dbReference>
<organism evidence="1 2">
    <name type="scientific">Abeliophyllum distichum</name>
    <dbReference type="NCBI Taxonomy" id="126358"/>
    <lineage>
        <taxon>Eukaryota</taxon>
        <taxon>Viridiplantae</taxon>
        <taxon>Streptophyta</taxon>
        <taxon>Embryophyta</taxon>
        <taxon>Tracheophyta</taxon>
        <taxon>Spermatophyta</taxon>
        <taxon>Magnoliopsida</taxon>
        <taxon>eudicotyledons</taxon>
        <taxon>Gunneridae</taxon>
        <taxon>Pentapetalae</taxon>
        <taxon>asterids</taxon>
        <taxon>lamiids</taxon>
        <taxon>Lamiales</taxon>
        <taxon>Oleaceae</taxon>
        <taxon>Forsythieae</taxon>
        <taxon>Abeliophyllum</taxon>
    </lineage>
</organism>
<gene>
    <name evidence="1" type="ORF">Adt_31740</name>
</gene>
<keyword evidence="2" id="KW-1185">Reference proteome</keyword>
<protein>
    <submittedName>
        <fullName evidence="1">Uncharacterized protein</fullName>
    </submittedName>
</protein>
<name>A0ABD1RIN2_9LAMI</name>
<dbReference type="Gene3D" id="2.40.70.10">
    <property type="entry name" value="Acid Proteases"/>
    <property type="match status" value="1"/>
</dbReference>
<evidence type="ECO:0000313" key="1">
    <source>
        <dbReference type="EMBL" id="KAL2486984.1"/>
    </source>
</evidence>
<sequence>MGQMAVALSGIAPGSLPSNTEVNSKEHVKALTTRSGVQLPEMHVKRSVANKEKAKATMVTLQLPDRSIKHRRRVVEVLLVKVDKFIFPADFIILDVEKDRDVPLLLGRPFLATGRAPIDVQKGQLILMLSEEKVTFDVFKAIKYPTESDSSFKVDVIDNAVHENFQRNNPSDPLEACIMYSQSTHADSSEVEMCARYLKANLPYIC</sequence>
<reference evidence="2" key="1">
    <citation type="submission" date="2024-07" db="EMBL/GenBank/DDBJ databases">
        <title>Two chromosome-level genome assemblies of Korean endemic species Abeliophyllum distichum and Forsythia ovata (Oleaceae).</title>
        <authorList>
            <person name="Jang H."/>
        </authorList>
    </citation>
    <scope>NUCLEOTIDE SEQUENCE [LARGE SCALE GENOMIC DNA]</scope>
</reference>
<dbReference type="Proteomes" id="UP001604336">
    <property type="component" value="Unassembled WGS sequence"/>
</dbReference>
<comment type="caution">
    <text evidence="1">The sequence shown here is derived from an EMBL/GenBank/DDBJ whole genome shotgun (WGS) entry which is preliminary data.</text>
</comment>
<proteinExistence type="predicted"/>
<dbReference type="PANTHER" id="PTHR33067:SF9">
    <property type="entry name" value="RNA-DIRECTED DNA POLYMERASE"/>
    <property type="match status" value="1"/>
</dbReference>
<accession>A0ABD1RIN2</accession>